<reference evidence="2 3" key="1">
    <citation type="submission" date="2019-06" db="EMBL/GenBank/DDBJ databases">
        <title>A chromosome-scale genome assembly of the European perch, Perca fluviatilis.</title>
        <authorList>
            <person name="Roques C."/>
            <person name="Zahm M."/>
            <person name="Cabau C."/>
            <person name="Klopp C."/>
            <person name="Bouchez O."/>
            <person name="Donnadieu C."/>
            <person name="Kuhl H."/>
            <person name="Gislard M."/>
            <person name="Guendouz S."/>
            <person name="Journot L."/>
            <person name="Haffray P."/>
            <person name="Bestin A."/>
            <person name="Morvezen R."/>
            <person name="Feron R."/>
            <person name="Wen M."/>
            <person name="Jouanno E."/>
            <person name="Herpin A."/>
            <person name="Schartl M."/>
            <person name="Postlethwait J."/>
            <person name="Schaerlinger B."/>
            <person name="Chardard D."/>
            <person name="Lecocq T."/>
            <person name="Poncet C."/>
            <person name="Jaffrelo L."/>
            <person name="Lampietro C."/>
            <person name="Guiguen Y."/>
        </authorList>
    </citation>
    <scope>NUCLEOTIDE SEQUENCE [LARGE SCALE GENOMIC DNA]</scope>
    <source>
        <tissue evidence="2">Blood</tissue>
    </source>
</reference>
<protein>
    <submittedName>
        <fullName evidence="2">Uncharacterized protein</fullName>
    </submittedName>
</protein>
<dbReference type="EMBL" id="VHII01000016">
    <property type="protein sequence ID" value="KAF1379012.1"/>
    <property type="molecule type" value="Genomic_DNA"/>
</dbReference>
<feature type="transmembrane region" description="Helical" evidence="1">
    <location>
        <begin position="69"/>
        <end position="92"/>
    </location>
</feature>
<comment type="caution">
    <text evidence="2">The sequence shown here is derived from an EMBL/GenBank/DDBJ whole genome shotgun (WGS) entry which is preliminary data.</text>
</comment>
<keyword evidence="1" id="KW-1133">Transmembrane helix</keyword>
<evidence type="ECO:0000256" key="1">
    <source>
        <dbReference type="SAM" id="Phobius"/>
    </source>
</evidence>
<dbReference type="Proteomes" id="UP000465112">
    <property type="component" value="Chromosome 16"/>
</dbReference>
<keyword evidence="1" id="KW-0812">Transmembrane</keyword>
<sequence length="111" mass="11769">MASFKVKIEICGSRKKRDVSEGKESNAASGNAVLTAGPIITRSDETPTNNSQLAHLKAPVFQMNTVTSALISGVIILGVMSVCFFIFSLTLLKGKGTPVNTLSVLRNPAFN</sequence>
<organism evidence="2 3">
    <name type="scientific">Perca fluviatilis</name>
    <name type="common">European perch</name>
    <dbReference type="NCBI Taxonomy" id="8168"/>
    <lineage>
        <taxon>Eukaryota</taxon>
        <taxon>Metazoa</taxon>
        <taxon>Chordata</taxon>
        <taxon>Craniata</taxon>
        <taxon>Vertebrata</taxon>
        <taxon>Euteleostomi</taxon>
        <taxon>Actinopterygii</taxon>
        <taxon>Neopterygii</taxon>
        <taxon>Teleostei</taxon>
        <taxon>Neoteleostei</taxon>
        <taxon>Acanthomorphata</taxon>
        <taxon>Eupercaria</taxon>
        <taxon>Perciformes</taxon>
        <taxon>Percoidei</taxon>
        <taxon>Percidae</taxon>
        <taxon>Percinae</taxon>
        <taxon>Perca</taxon>
    </lineage>
</organism>
<name>A0A6A5EX54_PERFL</name>
<keyword evidence="1" id="KW-0472">Membrane</keyword>
<dbReference type="AlphaFoldDB" id="A0A6A5EX54"/>
<gene>
    <name evidence="2" type="ORF">PFLUV_G00196660</name>
</gene>
<proteinExistence type="predicted"/>
<keyword evidence="3" id="KW-1185">Reference proteome</keyword>
<evidence type="ECO:0000313" key="2">
    <source>
        <dbReference type="EMBL" id="KAF1379012.1"/>
    </source>
</evidence>
<accession>A0A6A5EX54</accession>
<evidence type="ECO:0000313" key="3">
    <source>
        <dbReference type="Proteomes" id="UP000465112"/>
    </source>
</evidence>